<dbReference type="InterPro" id="IPR036047">
    <property type="entry name" value="F-box-like_dom_sf"/>
</dbReference>
<evidence type="ECO:0000259" key="1">
    <source>
        <dbReference type="PROSITE" id="PS50181"/>
    </source>
</evidence>
<dbReference type="Gene3D" id="1.20.1280.50">
    <property type="match status" value="1"/>
</dbReference>
<gene>
    <name evidence="2" type="ORF">LCPAC406_02820</name>
</gene>
<dbReference type="SUPFAM" id="SSF81383">
    <property type="entry name" value="F-box domain"/>
    <property type="match status" value="1"/>
</dbReference>
<dbReference type="PROSITE" id="PS50181">
    <property type="entry name" value="FBOX"/>
    <property type="match status" value="1"/>
</dbReference>
<sequence>MDTISEILERVHLKEESLGNLPPDVIQEIFLDLSVEEIMKLCRSNVAFNIVCERESFWQTKVWTDFGIEKKYWDTWRKTAENLFKMKMINLNKKWINGMTYREIIDKIANRTEFEAEEKFNINRTKINDVRMLARYGIDELRDFITELGETPITTNKRRFLANQLEVILNMRISGLVDVQLQYLPNVISLSKETLAAIVGHYYDNDQLEALTTELLGRELTDEEFEIVQNTLTREFTIIILAMHRYKMGDQYISKGHYPSLFPGRFVFDRASIPVDDIYSEGFDLLRNLIDTNLFIMSYTPYSDETINLLISNLILRYYTNGFSIKVGKSVAPRYNKF</sequence>
<dbReference type="EMBL" id="MK500608">
    <property type="protein sequence ID" value="QBK93968.1"/>
    <property type="molecule type" value="Genomic_DNA"/>
</dbReference>
<dbReference type="InterPro" id="IPR001810">
    <property type="entry name" value="F-box_dom"/>
</dbReference>
<protein>
    <submittedName>
        <fullName evidence="2">F-box-like protein</fullName>
    </submittedName>
</protein>
<organism evidence="2">
    <name type="scientific">Pithovirus LCPAC406</name>
    <dbReference type="NCBI Taxonomy" id="2506599"/>
    <lineage>
        <taxon>Viruses</taxon>
        <taxon>Pithoviruses</taxon>
    </lineage>
</organism>
<feature type="domain" description="F-box" evidence="1">
    <location>
        <begin position="15"/>
        <end position="61"/>
    </location>
</feature>
<name>A0A481ZDI7_9VIRU</name>
<accession>A0A481ZDI7</accession>
<reference evidence="2" key="1">
    <citation type="journal article" date="2019" name="MBio">
        <title>Virus Genomes from Deep Sea Sediments Expand the Ocean Megavirome and Support Independent Origins of Viral Gigantism.</title>
        <authorList>
            <person name="Backstrom D."/>
            <person name="Yutin N."/>
            <person name="Jorgensen S.L."/>
            <person name="Dharamshi J."/>
            <person name="Homa F."/>
            <person name="Zaremba-Niedwiedzka K."/>
            <person name="Spang A."/>
            <person name="Wolf Y.I."/>
            <person name="Koonin E.V."/>
            <person name="Ettema T.J."/>
        </authorList>
    </citation>
    <scope>NUCLEOTIDE SEQUENCE</scope>
</reference>
<proteinExistence type="predicted"/>
<evidence type="ECO:0000313" key="2">
    <source>
        <dbReference type="EMBL" id="QBK93968.1"/>
    </source>
</evidence>